<dbReference type="AlphaFoldDB" id="A0A498SQ30"/>
<reference evidence="1 2" key="1">
    <citation type="submission" date="2018-08" db="EMBL/GenBank/DDBJ databases">
        <authorList>
            <person name="Laetsch R D."/>
            <person name="Stevens L."/>
            <person name="Kumar S."/>
            <person name="Blaxter L. M."/>
        </authorList>
    </citation>
    <scope>NUCLEOTIDE SEQUENCE [LARGE SCALE GENOMIC DNA]</scope>
</reference>
<sequence>MNAKSERPNCSNDIVRNAQLDVAEELRKQQLEIERVNTALSVLKKMESIESEEDLSLDKPYEFRDFRAVHEELNQYMALVQHVISLTKQCCSKCSKHEYVADNFVEKGRDDCSIRIGLGYHNATPSTIPSQNLTDSRTSRLAITPTTTVHVSPGLADAQSKCSNDNSLNIRPKEVLVDARQSVQNQRVHSASEPGSLLQLIQPTVIVNQKPHPFLSQAGSDSHSLHAAMQNVLGSLKRTLPGFHPIASPILNSDAVDFISAFSFALRRYNERVRSQIKLLLEKYDSSINSIKRSELVCEIDHLHKISRSASIKRRQLLDIIHGPYYQAVNCPPLRQMKILHSIFSSNSS</sequence>
<gene>
    <name evidence="1" type="ORF">NAV_LOCUS8851</name>
</gene>
<dbReference type="Proteomes" id="UP000276991">
    <property type="component" value="Unassembled WGS sequence"/>
</dbReference>
<organism evidence="1 2">
    <name type="scientific">Acanthocheilonema viteae</name>
    <name type="common">Filarial nematode worm</name>
    <name type="synonym">Dipetalonema viteae</name>
    <dbReference type="NCBI Taxonomy" id="6277"/>
    <lineage>
        <taxon>Eukaryota</taxon>
        <taxon>Metazoa</taxon>
        <taxon>Ecdysozoa</taxon>
        <taxon>Nematoda</taxon>
        <taxon>Chromadorea</taxon>
        <taxon>Rhabditida</taxon>
        <taxon>Spirurina</taxon>
        <taxon>Spiruromorpha</taxon>
        <taxon>Filarioidea</taxon>
        <taxon>Onchocercidae</taxon>
        <taxon>Acanthocheilonema</taxon>
    </lineage>
</organism>
<evidence type="ECO:0000313" key="2">
    <source>
        <dbReference type="Proteomes" id="UP000276991"/>
    </source>
</evidence>
<name>A0A498SQ30_ACAVI</name>
<keyword evidence="2" id="KW-1185">Reference proteome</keyword>
<dbReference type="OrthoDB" id="5821699at2759"/>
<proteinExistence type="predicted"/>
<protein>
    <submittedName>
        <fullName evidence="1">Uncharacterized protein</fullName>
    </submittedName>
</protein>
<evidence type="ECO:0000313" key="1">
    <source>
        <dbReference type="EMBL" id="VBB34060.1"/>
    </source>
</evidence>
<accession>A0A498SQ30</accession>
<dbReference type="EMBL" id="UPTC01002997">
    <property type="protein sequence ID" value="VBB34060.1"/>
    <property type="molecule type" value="Genomic_DNA"/>
</dbReference>